<dbReference type="EMBL" id="JAKTMA010000001">
    <property type="protein sequence ID" value="MCR0231235.1"/>
    <property type="molecule type" value="Genomic_DNA"/>
</dbReference>
<keyword evidence="1" id="KW-0472">Membrane</keyword>
<feature type="transmembrane region" description="Helical" evidence="1">
    <location>
        <begin position="7"/>
        <end position="27"/>
    </location>
</feature>
<accession>A0A099I8U4</accession>
<gene>
    <name evidence="3" type="ORF">CIAN88_09655</name>
    <name evidence="4" type="ORF">MKC95_00430</name>
</gene>
<evidence type="ECO:0000256" key="1">
    <source>
        <dbReference type="SAM" id="Phobius"/>
    </source>
</evidence>
<evidence type="ECO:0000313" key="4">
    <source>
        <dbReference type="EMBL" id="MCR0231235.1"/>
    </source>
</evidence>
<dbReference type="AlphaFoldDB" id="A0A099I8U4"/>
<protein>
    <submittedName>
        <fullName evidence="4">DUF1648 domain-containing protein</fullName>
    </submittedName>
</protein>
<reference evidence="4" key="2">
    <citation type="journal article" date="2022" name="Clin. Infect. Dis.">
        <title>Association between Clostridium innocuum and antibiotic-associated diarrhea in adults and children: A cross-sectional study and comparative genomics analysis.</title>
        <authorList>
            <person name="Cherny K.E."/>
            <person name="Muscat E.B."/>
            <person name="Balaji A."/>
            <person name="Mukherjee J."/>
            <person name="Ozer E.A."/>
            <person name="Angarone M.P."/>
            <person name="Hauser A.R."/>
            <person name="Sichel J.S."/>
            <person name="Amponsah E."/>
            <person name="Kociolek L.K."/>
        </authorList>
    </citation>
    <scope>NUCLEOTIDE SEQUENCE</scope>
    <source>
        <strain evidence="4">NU1-AC-029v</strain>
    </source>
</reference>
<name>A0A099I8U4_CLOIN</name>
<proteinExistence type="predicted"/>
<feature type="domain" description="DUF1648" evidence="2">
    <location>
        <begin position="14"/>
        <end position="57"/>
    </location>
</feature>
<keyword evidence="1" id="KW-1133">Transmembrane helix</keyword>
<dbReference type="EMBL" id="JQIF01000041">
    <property type="protein sequence ID" value="KGJ53308.1"/>
    <property type="molecule type" value="Genomic_DNA"/>
</dbReference>
<dbReference type="InterPro" id="IPR012867">
    <property type="entry name" value="DUF1648"/>
</dbReference>
<dbReference type="Pfam" id="PF07853">
    <property type="entry name" value="DUF1648"/>
    <property type="match status" value="1"/>
</dbReference>
<comment type="caution">
    <text evidence="3">The sequence shown here is derived from an EMBL/GenBank/DDBJ whole genome shotgun (WGS) entry which is preliminary data.</text>
</comment>
<feature type="transmembrane region" description="Helical" evidence="1">
    <location>
        <begin position="72"/>
        <end position="93"/>
    </location>
</feature>
<organism evidence="3 5">
    <name type="scientific">Clostridium innocuum</name>
    <dbReference type="NCBI Taxonomy" id="1522"/>
    <lineage>
        <taxon>Bacteria</taxon>
        <taxon>Bacillati</taxon>
        <taxon>Bacillota</taxon>
        <taxon>Clostridia</taxon>
        <taxon>Eubacteriales</taxon>
        <taxon>Clostridiaceae</taxon>
        <taxon>Clostridium</taxon>
    </lineage>
</organism>
<evidence type="ECO:0000313" key="5">
    <source>
        <dbReference type="Proteomes" id="UP000030008"/>
    </source>
</evidence>
<dbReference type="Proteomes" id="UP001203972">
    <property type="component" value="Unassembled WGS sequence"/>
</dbReference>
<sequence>MVFLKKYGAYGIPVCLLLVSLLLYPRLPNELPMQFSLSGEVNRTMNKEFAIWCIPVLEAVILLYTDCTDNRIAGLAIAILLTIIQLGIMLLVMR</sequence>
<evidence type="ECO:0000259" key="2">
    <source>
        <dbReference type="Pfam" id="PF07853"/>
    </source>
</evidence>
<dbReference type="Proteomes" id="UP000030008">
    <property type="component" value="Unassembled WGS sequence"/>
</dbReference>
<evidence type="ECO:0000313" key="3">
    <source>
        <dbReference type="EMBL" id="KGJ53308.1"/>
    </source>
</evidence>
<dbReference type="RefSeq" id="WP_008819469.1">
    <property type="nucleotide sequence ID" value="NZ_AP025565.1"/>
</dbReference>
<reference evidence="3 5" key="1">
    <citation type="submission" date="2014-08" db="EMBL/GenBank/DDBJ databases">
        <title>Clostridium innocuum, an unnegligible vancomycin-resistant pathogen causing extra-intestinal infections.</title>
        <authorList>
            <person name="Feng Y."/>
            <person name="Chiu C.-H."/>
        </authorList>
    </citation>
    <scope>NUCLEOTIDE SEQUENCE [LARGE SCALE GENOMIC DNA]</scope>
    <source>
        <strain evidence="3 5">AN88</strain>
    </source>
</reference>
<keyword evidence="1" id="KW-0812">Transmembrane</keyword>